<dbReference type="InterPro" id="IPR036514">
    <property type="entry name" value="SGNH_hydro_sf"/>
</dbReference>
<reference evidence="4 5" key="1">
    <citation type="submission" date="2024-03" db="EMBL/GenBank/DDBJ databases">
        <authorList>
            <person name="Martinez-Hernandez J."/>
        </authorList>
    </citation>
    <scope>NUCLEOTIDE SEQUENCE [LARGE SCALE GENOMIC DNA]</scope>
</reference>
<keyword evidence="3" id="KW-0443">Lipid metabolism</keyword>
<dbReference type="PANTHER" id="PTHR46020">
    <property type="entry name" value="OSJNBB0059K02.9 PROTEIN"/>
    <property type="match status" value="1"/>
</dbReference>
<dbReference type="AlphaFoldDB" id="A0AAV1VR67"/>
<evidence type="ECO:0000313" key="4">
    <source>
        <dbReference type="EMBL" id="CAL0299387.1"/>
    </source>
</evidence>
<evidence type="ECO:0000313" key="5">
    <source>
        <dbReference type="Proteomes" id="UP001497480"/>
    </source>
</evidence>
<evidence type="ECO:0000256" key="2">
    <source>
        <dbReference type="ARBA" id="ARBA00022963"/>
    </source>
</evidence>
<evidence type="ECO:0000256" key="3">
    <source>
        <dbReference type="ARBA" id="ARBA00023098"/>
    </source>
</evidence>
<accession>A0AAV1VR67</accession>
<dbReference type="PANTHER" id="PTHR46020:SF4">
    <property type="entry name" value="OS04G0650200 PROTEIN"/>
    <property type="match status" value="1"/>
</dbReference>
<keyword evidence="1" id="KW-0378">Hydrolase</keyword>
<keyword evidence="5" id="KW-1185">Reference proteome</keyword>
<gene>
    <name evidence="4" type="ORF">LLUT_LOCUS447</name>
</gene>
<dbReference type="Gene3D" id="3.40.50.1110">
    <property type="entry name" value="SGNH hydrolase"/>
    <property type="match status" value="2"/>
</dbReference>
<organism evidence="4 5">
    <name type="scientific">Lupinus luteus</name>
    <name type="common">European yellow lupine</name>
    <dbReference type="NCBI Taxonomy" id="3873"/>
    <lineage>
        <taxon>Eukaryota</taxon>
        <taxon>Viridiplantae</taxon>
        <taxon>Streptophyta</taxon>
        <taxon>Embryophyta</taxon>
        <taxon>Tracheophyta</taxon>
        <taxon>Spermatophyta</taxon>
        <taxon>Magnoliopsida</taxon>
        <taxon>eudicotyledons</taxon>
        <taxon>Gunneridae</taxon>
        <taxon>Pentapetalae</taxon>
        <taxon>rosids</taxon>
        <taxon>fabids</taxon>
        <taxon>Fabales</taxon>
        <taxon>Fabaceae</taxon>
        <taxon>Papilionoideae</taxon>
        <taxon>50 kb inversion clade</taxon>
        <taxon>genistoids sensu lato</taxon>
        <taxon>core genistoids</taxon>
        <taxon>Genisteae</taxon>
        <taxon>Lupinus</taxon>
    </lineage>
</organism>
<protein>
    <recommendedName>
        <fullName evidence="6">GDSL esterase/lipase</fullName>
    </recommendedName>
</protein>
<evidence type="ECO:0000256" key="1">
    <source>
        <dbReference type="ARBA" id="ARBA00022801"/>
    </source>
</evidence>
<dbReference type="Proteomes" id="UP001497480">
    <property type="component" value="Unassembled WGS sequence"/>
</dbReference>
<name>A0AAV1VR67_LUPLU</name>
<sequence length="227" mass="25677">MERRTERPAQGDEGVVPPNATLEITLELQELVVVPPNSSVYYEVEVVSFEKEKESWDMNTQEKIEAAWKTRMQVEARHLNHHHPTKLFAFGDSYADTGNTRKDEGGSWLEPYGITFPGKPAGRWSDGRVLTDYIEELIKHKVYTASDLNNSVTLVAVSGNDYNFYLARNGSIQNLLKPCCYGVTSDYNCGSVVNNEKKYELCDKPKSAFFWDGFHPTQAGMVLIVKD</sequence>
<proteinExistence type="predicted"/>
<comment type="caution">
    <text evidence="4">The sequence shown here is derived from an EMBL/GenBank/DDBJ whole genome shotgun (WGS) entry which is preliminary data.</text>
</comment>
<dbReference type="GO" id="GO:0016787">
    <property type="term" value="F:hydrolase activity"/>
    <property type="evidence" value="ECO:0007669"/>
    <property type="project" value="UniProtKB-KW"/>
</dbReference>
<dbReference type="EMBL" id="CAXHTB010000001">
    <property type="protein sequence ID" value="CAL0299387.1"/>
    <property type="molecule type" value="Genomic_DNA"/>
</dbReference>
<evidence type="ECO:0008006" key="6">
    <source>
        <dbReference type="Google" id="ProtNLM"/>
    </source>
</evidence>
<keyword evidence="2" id="KW-0442">Lipid degradation</keyword>
<dbReference type="GO" id="GO:0016042">
    <property type="term" value="P:lipid catabolic process"/>
    <property type="evidence" value="ECO:0007669"/>
    <property type="project" value="UniProtKB-KW"/>
</dbReference>